<evidence type="ECO:0000313" key="3">
    <source>
        <dbReference type="EMBL" id="GER35956.1"/>
    </source>
</evidence>
<organism evidence="3 4">
    <name type="scientific">Striga asiatica</name>
    <name type="common">Asiatic witchweed</name>
    <name type="synonym">Buchnera asiatica</name>
    <dbReference type="NCBI Taxonomy" id="4170"/>
    <lineage>
        <taxon>Eukaryota</taxon>
        <taxon>Viridiplantae</taxon>
        <taxon>Streptophyta</taxon>
        <taxon>Embryophyta</taxon>
        <taxon>Tracheophyta</taxon>
        <taxon>Spermatophyta</taxon>
        <taxon>Magnoliopsida</taxon>
        <taxon>eudicotyledons</taxon>
        <taxon>Gunneridae</taxon>
        <taxon>Pentapetalae</taxon>
        <taxon>asterids</taxon>
        <taxon>lamiids</taxon>
        <taxon>Lamiales</taxon>
        <taxon>Orobanchaceae</taxon>
        <taxon>Buchnereae</taxon>
        <taxon>Striga</taxon>
    </lineage>
</organism>
<evidence type="ECO:0000256" key="1">
    <source>
        <dbReference type="SAM" id="MobiDB-lite"/>
    </source>
</evidence>
<dbReference type="AlphaFoldDB" id="A0A5A7PTL5"/>
<accession>A0A5A7PTL5</accession>
<sequence>MYACNKEGKTDETWQTKKKNMASKSGERKRGHIRCGYQAKMRVKKSQDDGMWIVSCFIEQHNHHLTNPSKVHLLPSHRIVSTTKKALVQQFSEANIPNSQHVRLFEIEVGGPSMIGCLEKDIRNHKRDILRRSIWTRCRDIDPTL</sequence>
<dbReference type="EMBL" id="BKCP01005072">
    <property type="protein sequence ID" value="GER35956.1"/>
    <property type="molecule type" value="Genomic_DNA"/>
</dbReference>
<reference evidence="4" key="1">
    <citation type="journal article" date="2019" name="Curr. Biol.">
        <title>Genome Sequence of Striga asiatica Provides Insight into the Evolution of Plant Parasitism.</title>
        <authorList>
            <person name="Yoshida S."/>
            <person name="Kim S."/>
            <person name="Wafula E.K."/>
            <person name="Tanskanen J."/>
            <person name="Kim Y.M."/>
            <person name="Honaas L."/>
            <person name="Yang Z."/>
            <person name="Spallek T."/>
            <person name="Conn C.E."/>
            <person name="Ichihashi Y."/>
            <person name="Cheong K."/>
            <person name="Cui S."/>
            <person name="Der J.P."/>
            <person name="Gundlach H."/>
            <person name="Jiao Y."/>
            <person name="Hori C."/>
            <person name="Ishida J.K."/>
            <person name="Kasahara H."/>
            <person name="Kiba T."/>
            <person name="Kim M.S."/>
            <person name="Koo N."/>
            <person name="Laohavisit A."/>
            <person name="Lee Y.H."/>
            <person name="Lumba S."/>
            <person name="McCourt P."/>
            <person name="Mortimer J.C."/>
            <person name="Mutuku J.M."/>
            <person name="Nomura T."/>
            <person name="Sasaki-Sekimoto Y."/>
            <person name="Seto Y."/>
            <person name="Wang Y."/>
            <person name="Wakatake T."/>
            <person name="Sakakibara H."/>
            <person name="Demura T."/>
            <person name="Yamaguchi S."/>
            <person name="Yoneyama K."/>
            <person name="Manabe R.I."/>
            <person name="Nelson D.C."/>
            <person name="Schulman A.H."/>
            <person name="Timko M.P."/>
            <person name="dePamphilis C.W."/>
            <person name="Choi D."/>
            <person name="Shirasu K."/>
        </authorList>
    </citation>
    <scope>NUCLEOTIDE SEQUENCE [LARGE SCALE GENOMIC DNA]</scope>
    <source>
        <strain evidence="4">cv. UVA1</strain>
    </source>
</reference>
<feature type="compositionally biased region" description="Basic residues" evidence="1">
    <location>
        <begin position="16"/>
        <end position="31"/>
    </location>
</feature>
<feature type="compositionally biased region" description="Basic and acidic residues" evidence="1">
    <location>
        <begin position="1"/>
        <end position="15"/>
    </location>
</feature>
<keyword evidence="4" id="KW-1185">Reference proteome</keyword>
<feature type="region of interest" description="Disordered" evidence="1">
    <location>
        <begin position="1"/>
        <end position="31"/>
    </location>
</feature>
<dbReference type="Proteomes" id="UP000325081">
    <property type="component" value="Unassembled WGS sequence"/>
</dbReference>
<proteinExistence type="predicted"/>
<evidence type="ECO:0000313" key="4">
    <source>
        <dbReference type="Proteomes" id="UP000325081"/>
    </source>
</evidence>
<dbReference type="InterPro" id="IPR004330">
    <property type="entry name" value="FAR1_DNA_bnd_dom"/>
</dbReference>
<comment type="caution">
    <text evidence="3">The sequence shown here is derived from an EMBL/GenBank/DDBJ whole genome shotgun (WGS) entry which is preliminary data.</text>
</comment>
<dbReference type="Pfam" id="PF03101">
    <property type="entry name" value="FAR1"/>
    <property type="match status" value="1"/>
</dbReference>
<evidence type="ECO:0000259" key="2">
    <source>
        <dbReference type="Pfam" id="PF03101"/>
    </source>
</evidence>
<feature type="domain" description="FAR1" evidence="2">
    <location>
        <begin position="2"/>
        <end position="66"/>
    </location>
</feature>
<name>A0A5A7PTL5_STRAF</name>
<protein>
    <submittedName>
        <fullName evidence="3">FAR1-related sequence 5</fullName>
    </submittedName>
</protein>
<dbReference type="PANTHER" id="PTHR47718">
    <property type="entry name" value="OS01G0519700 PROTEIN"/>
    <property type="match status" value="1"/>
</dbReference>
<gene>
    <name evidence="3" type="ORF">STAS_12271</name>
</gene>
<dbReference type="OrthoDB" id="688325at2759"/>